<gene>
    <name evidence="6" type="ORF">DM01DRAFT_1338616</name>
</gene>
<dbReference type="Proteomes" id="UP000242146">
    <property type="component" value="Unassembled WGS sequence"/>
</dbReference>
<dbReference type="Pfam" id="PF01753">
    <property type="entry name" value="zf-MYND"/>
    <property type="match status" value="1"/>
</dbReference>
<reference evidence="6 7" key="1">
    <citation type="submission" date="2016-07" db="EMBL/GenBank/DDBJ databases">
        <title>Pervasive Adenine N6-methylation of Active Genes in Fungi.</title>
        <authorList>
            <consortium name="DOE Joint Genome Institute"/>
            <person name="Mondo S.J."/>
            <person name="Dannebaum R.O."/>
            <person name="Kuo R.C."/>
            <person name="Labutti K."/>
            <person name="Haridas S."/>
            <person name="Kuo A."/>
            <person name="Salamov A."/>
            <person name="Ahrendt S.R."/>
            <person name="Lipzen A."/>
            <person name="Sullivan W."/>
            <person name="Andreopoulos W.B."/>
            <person name="Clum A."/>
            <person name="Lindquist E."/>
            <person name="Daum C."/>
            <person name="Ramamoorthy G.K."/>
            <person name="Gryganskyi A."/>
            <person name="Culley D."/>
            <person name="Magnuson J.K."/>
            <person name="James T.Y."/>
            <person name="O'Malley M.A."/>
            <person name="Stajich J.E."/>
            <person name="Spatafora J.W."/>
            <person name="Visel A."/>
            <person name="Grigoriev I.V."/>
        </authorList>
    </citation>
    <scope>NUCLEOTIDE SEQUENCE [LARGE SCALE GENOMIC DNA]</scope>
    <source>
        <strain evidence="6 7">NRRL 3301</strain>
    </source>
</reference>
<organism evidence="6 7">
    <name type="scientific">Hesseltinella vesiculosa</name>
    <dbReference type="NCBI Taxonomy" id="101127"/>
    <lineage>
        <taxon>Eukaryota</taxon>
        <taxon>Fungi</taxon>
        <taxon>Fungi incertae sedis</taxon>
        <taxon>Mucoromycota</taxon>
        <taxon>Mucoromycotina</taxon>
        <taxon>Mucoromycetes</taxon>
        <taxon>Mucorales</taxon>
        <taxon>Cunninghamellaceae</taxon>
        <taxon>Hesseltinella</taxon>
    </lineage>
</organism>
<dbReference type="AlphaFoldDB" id="A0A1X2GAT1"/>
<evidence type="ECO:0000313" key="6">
    <source>
        <dbReference type="EMBL" id="ORX48561.1"/>
    </source>
</evidence>
<dbReference type="PROSITE" id="PS01360">
    <property type="entry name" value="ZF_MYND_1"/>
    <property type="match status" value="1"/>
</dbReference>
<evidence type="ECO:0000256" key="2">
    <source>
        <dbReference type="ARBA" id="ARBA00022771"/>
    </source>
</evidence>
<dbReference type="Gene3D" id="6.10.140.2220">
    <property type="match status" value="1"/>
</dbReference>
<evidence type="ECO:0000313" key="7">
    <source>
        <dbReference type="Proteomes" id="UP000242146"/>
    </source>
</evidence>
<keyword evidence="7" id="KW-1185">Reference proteome</keyword>
<dbReference type="Gene3D" id="1.25.40.10">
    <property type="entry name" value="Tetratricopeptide repeat domain"/>
    <property type="match status" value="1"/>
</dbReference>
<keyword evidence="1" id="KW-0479">Metal-binding</keyword>
<name>A0A1X2GAT1_9FUNG</name>
<dbReference type="EMBL" id="MCGT01000029">
    <property type="protein sequence ID" value="ORX48561.1"/>
    <property type="molecule type" value="Genomic_DNA"/>
</dbReference>
<keyword evidence="3" id="KW-0862">Zinc</keyword>
<protein>
    <recommendedName>
        <fullName evidence="5">MYND-type domain-containing protein</fullName>
    </recommendedName>
</protein>
<dbReference type="SUPFAM" id="SSF144232">
    <property type="entry name" value="HIT/MYND zinc finger-like"/>
    <property type="match status" value="1"/>
</dbReference>
<keyword evidence="2 4" id="KW-0863">Zinc-finger</keyword>
<feature type="domain" description="MYND-type" evidence="5">
    <location>
        <begin position="348"/>
        <end position="392"/>
    </location>
</feature>
<accession>A0A1X2GAT1</accession>
<dbReference type="OrthoDB" id="3257538at2759"/>
<dbReference type="InterPro" id="IPR011990">
    <property type="entry name" value="TPR-like_helical_dom_sf"/>
</dbReference>
<dbReference type="InterPro" id="IPR019734">
    <property type="entry name" value="TPR_rpt"/>
</dbReference>
<dbReference type="SMART" id="SM00028">
    <property type="entry name" value="TPR"/>
    <property type="match status" value="2"/>
</dbReference>
<evidence type="ECO:0000256" key="3">
    <source>
        <dbReference type="ARBA" id="ARBA00022833"/>
    </source>
</evidence>
<dbReference type="GO" id="GO:0008270">
    <property type="term" value="F:zinc ion binding"/>
    <property type="evidence" value="ECO:0007669"/>
    <property type="project" value="UniProtKB-KW"/>
</dbReference>
<sequence length="395" mass="44590">MPAEVAPAVVDTPQAVVEGAEDESYQDRYLEGSQQFIAYDLLEARGKTDATTDPSVKRYQEAKALFRKGYDLCMTVPRSLDDQVLAQHEDDIKSAAEAMVDAWLLDDKAAPMSERVLILGQQYEKVLLKDIPDAEKEGFFVKYSLLFSAWILLVGKQYDHCITTLNLAIETYDDITARIFFLRATCYFSTNQVDLGIKDLHKCLELDQDFHLANSILGSVYLSQKKEEEAAKHFELFLEAGHPDTPDFVNAQYSMALLTKSKDAEKAKTYYKSAKESETRFKQLYGTHVGMNNVKRDSIYAFESSDDAQRLVFANMNKRDRMQYGQKIEKLIEAGILNTAYPASPNNCSNCGAKHLKDAPGKALLCCGGCRGIWYCSRECQKSDFKKHKLGCKKQ</sequence>
<proteinExistence type="predicted"/>
<comment type="caution">
    <text evidence="6">The sequence shown here is derived from an EMBL/GenBank/DDBJ whole genome shotgun (WGS) entry which is preliminary data.</text>
</comment>
<evidence type="ECO:0000256" key="1">
    <source>
        <dbReference type="ARBA" id="ARBA00022723"/>
    </source>
</evidence>
<dbReference type="InterPro" id="IPR002893">
    <property type="entry name" value="Znf_MYND"/>
</dbReference>
<evidence type="ECO:0000256" key="4">
    <source>
        <dbReference type="PROSITE-ProRule" id="PRU00134"/>
    </source>
</evidence>
<dbReference type="PROSITE" id="PS50865">
    <property type="entry name" value="ZF_MYND_2"/>
    <property type="match status" value="1"/>
</dbReference>
<dbReference type="SUPFAM" id="SSF48452">
    <property type="entry name" value="TPR-like"/>
    <property type="match status" value="1"/>
</dbReference>
<dbReference type="STRING" id="101127.A0A1X2GAT1"/>
<evidence type="ECO:0000259" key="5">
    <source>
        <dbReference type="PROSITE" id="PS50865"/>
    </source>
</evidence>
<dbReference type="Pfam" id="PF13181">
    <property type="entry name" value="TPR_8"/>
    <property type="match status" value="1"/>
</dbReference>